<dbReference type="AlphaFoldDB" id="A0A1L9TX00"/>
<feature type="region of interest" description="Disordered" evidence="1">
    <location>
        <begin position="82"/>
        <end position="123"/>
    </location>
</feature>
<evidence type="ECO:0000313" key="2">
    <source>
        <dbReference type="EMBL" id="OJJ63793.1"/>
    </source>
</evidence>
<feature type="region of interest" description="Disordered" evidence="1">
    <location>
        <begin position="14"/>
        <end position="54"/>
    </location>
</feature>
<keyword evidence="3" id="KW-1185">Reference proteome</keyword>
<feature type="compositionally biased region" description="Polar residues" evidence="1">
    <location>
        <begin position="105"/>
        <end position="118"/>
    </location>
</feature>
<name>A0A1L9TX00_9EURO</name>
<evidence type="ECO:0000256" key="1">
    <source>
        <dbReference type="SAM" id="MobiDB-lite"/>
    </source>
</evidence>
<organism evidence="2 3">
    <name type="scientific">Aspergillus sydowii CBS 593.65</name>
    <dbReference type="NCBI Taxonomy" id="1036612"/>
    <lineage>
        <taxon>Eukaryota</taxon>
        <taxon>Fungi</taxon>
        <taxon>Dikarya</taxon>
        <taxon>Ascomycota</taxon>
        <taxon>Pezizomycotina</taxon>
        <taxon>Eurotiomycetes</taxon>
        <taxon>Eurotiomycetidae</taxon>
        <taxon>Eurotiales</taxon>
        <taxon>Aspergillaceae</taxon>
        <taxon>Aspergillus</taxon>
        <taxon>Aspergillus subgen. Nidulantes</taxon>
    </lineage>
</organism>
<dbReference type="STRING" id="1036612.A0A1L9TX00"/>
<dbReference type="Proteomes" id="UP000184356">
    <property type="component" value="Unassembled WGS sequence"/>
</dbReference>
<reference evidence="3" key="1">
    <citation type="journal article" date="2017" name="Genome Biol.">
        <title>Comparative genomics reveals high biological diversity and specific adaptations in the industrially and medically important fungal genus Aspergillus.</title>
        <authorList>
            <person name="de Vries R.P."/>
            <person name="Riley R."/>
            <person name="Wiebenga A."/>
            <person name="Aguilar-Osorio G."/>
            <person name="Amillis S."/>
            <person name="Uchima C.A."/>
            <person name="Anderluh G."/>
            <person name="Asadollahi M."/>
            <person name="Askin M."/>
            <person name="Barry K."/>
            <person name="Battaglia E."/>
            <person name="Bayram O."/>
            <person name="Benocci T."/>
            <person name="Braus-Stromeyer S.A."/>
            <person name="Caldana C."/>
            <person name="Canovas D."/>
            <person name="Cerqueira G.C."/>
            <person name="Chen F."/>
            <person name="Chen W."/>
            <person name="Choi C."/>
            <person name="Clum A."/>
            <person name="Dos Santos R.A."/>
            <person name="Damasio A.R."/>
            <person name="Diallinas G."/>
            <person name="Emri T."/>
            <person name="Fekete E."/>
            <person name="Flipphi M."/>
            <person name="Freyberg S."/>
            <person name="Gallo A."/>
            <person name="Gournas C."/>
            <person name="Habgood R."/>
            <person name="Hainaut M."/>
            <person name="Harispe M.L."/>
            <person name="Henrissat B."/>
            <person name="Hilden K.S."/>
            <person name="Hope R."/>
            <person name="Hossain A."/>
            <person name="Karabika E."/>
            <person name="Karaffa L."/>
            <person name="Karanyi Z."/>
            <person name="Krasevec N."/>
            <person name="Kuo A."/>
            <person name="Kusch H."/>
            <person name="LaButti K."/>
            <person name="Lagendijk E.L."/>
            <person name="Lapidus A."/>
            <person name="Levasseur A."/>
            <person name="Lindquist E."/>
            <person name="Lipzen A."/>
            <person name="Logrieco A.F."/>
            <person name="MacCabe A."/>
            <person name="Maekelae M.R."/>
            <person name="Malavazi I."/>
            <person name="Melin P."/>
            <person name="Meyer V."/>
            <person name="Mielnichuk N."/>
            <person name="Miskei M."/>
            <person name="Molnar A.P."/>
            <person name="Mule G."/>
            <person name="Ngan C.Y."/>
            <person name="Orejas M."/>
            <person name="Orosz E."/>
            <person name="Ouedraogo J.P."/>
            <person name="Overkamp K.M."/>
            <person name="Park H.-S."/>
            <person name="Perrone G."/>
            <person name="Piumi F."/>
            <person name="Punt P.J."/>
            <person name="Ram A.F."/>
            <person name="Ramon A."/>
            <person name="Rauscher S."/>
            <person name="Record E."/>
            <person name="Riano-Pachon D.M."/>
            <person name="Robert V."/>
            <person name="Roehrig J."/>
            <person name="Ruller R."/>
            <person name="Salamov A."/>
            <person name="Salih N.S."/>
            <person name="Samson R.A."/>
            <person name="Sandor E."/>
            <person name="Sanguinetti M."/>
            <person name="Schuetze T."/>
            <person name="Sepcic K."/>
            <person name="Shelest E."/>
            <person name="Sherlock G."/>
            <person name="Sophianopoulou V."/>
            <person name="Squina F.M."/>
            <person name="Sun H."/>
            <person name="Susca A."/>
            <person name="Todd R.B."/>
            <person name="Tsang A."/>
            <person name="Unkles S.E."/>
            <person name="van de Wiele N."/>
            <person name="van Rossen-Uffink D."/>
            <person name="Oliveira J.V."/>
            <person name="Vesth T.C."/>
            <person name="Visser J."/>
            <person name="Yu J.-H."/>
            <person name="Zhou M."/>
            <person name="Andersen M.R."/>
            <person name="Archer D.B."/>
            <person name="Baker S.E."/>
            <person name="Benoit I."/>
            <person name="Brakhage A.A."/>
            <person name="Braus G.H."/>
            <person name="Fischer R."/>
            <person name="Frisvad J.C."/>
            <person name="Goldman G.H."/>
            <person name="Houbraken J."/>
            <person name="Oakley B."/>
            <person name="Pocsi I."/>
            <person name="Scazzocchio C."/>
            <person name="Seiboth B."/>
            <person name="vanKuyk P.A."/>
            <person name="Wortman J."/>
            <person name="Dyer P.S."/>
            <person name="Grigoriev I.V."/>
        </authorList>
    </citation>
    <scope>NUCLEOTIDE SEQUENCE [LARGE SCALE GENOMIC DNA]</scope>
    <source>
        <strain evidence="3">CBS 593.65</strain>
    </source>
</reference>
<feature type="compositionally biased region" description="Polar residues" evidence="1">
    <location>
        <begin position="30"/>
        <end position="54"/>
    </location>
</feature>
<dbReference type="GeneID" id="63764757"/>
<dbReference type="OrthoDB" id="4179406at2759"/>
<dbReference type="VEuPathDB" id="FungiDB:ASPSYDRAFT_53430"/>
<protein>
    <submittedName>
        <fullName evidence="2">Uncharacterized protein</fullName>
    </submittedName>
</protein>
<dbReference type="RefSeq" id="XP_040707599.1">
    <property type="nucleotide sequence ID" value="XM_040848684.1"/>
</dbReference>
<accession>A0A1L9TX00</accession>
<evidence type="ECO:0000313" key="3">
    <source>
        <dbReference type="Proteomes" id="UP000184356"/>
    </source>
</evidence>
<proteinExistence type="predicted"/>
<gene>
    <name evidence="2" type="ORF">ASPSYDRAFT_53430</name>
</gene>
<sequence length="445" mass="49095">MSTSALGESWVVASADVEGGDATVKRSPRTPKQTRTLTEGGSNHGLDSTTSSVSGPELIMPSIYETPISEASWVAPAVRAKQPSQNIRRRHQYSAESTKEKMGVSDTQNKNAHSTTTSKDQEQTRFTLFETPIRSIINLILLAGISHLLILPELLQQYPSLCSMDPLSALYPFPCRGRFHQSFNPEKNSQSPPIEAVISFQIHLESLFNATLHEIAPLNGSLKQTESQLRTVEGELKHAHPGTKHELDLEFESCWRAIRIAGWKFDSLKADLQSAVDSLVAAVNVKPNPASTASRSSIAQDARLSTQMLRREQYIEQLMARMRSKADSLAADLATLDDHLESIESIVDRESETAPTYSPKDSATRLIAFVEAIVPPSLSLPSFLRAVQQGTSADDSDDSTPLYPRLTLSQTFHEATTHHRPVASIARNLSQKIQQSLQKKRNTIH</sequence>
<dbReference type="EMBL" id="KV878582">
    <property type="protein sequence ID" value="OJJ63793.1"/>
    <property type="molecule type" value="Genomic_DNA"/>
</dbReference>